<gene>
    <name evidence="2" type="ORF">MFMK1_002443</name>
</gene>
<proteinExistence type="predicted"/>
<dbReference type="GO" id="GO:0016491">
    <property type="term" value="F:oxidoreductase activity"/>
    <property type="evidence" value="ECO:0007669"/>
    <property type="project" value="InterPro"/>
</dbReference>
<protein>
    <submittedName>
        <fullName evidence="2">Redoxin domain-containing protein</fullName>
    </submittedName>
</protein>
<dbReference type="Gene3D" id="3.40.30.10">
    <property type="entry name" value="Glutaredoxin"/>
    <property type="match status" value="1"/>
</dbReference>
<evidence type="ECO:0000259" key="1">
    <source>
        <dbReference type="Pfam" id="PF00578"/>
    </source>
</evidence>
<dbReference type="Proteomes" id="UP001329915">
    <property type="component" value="Chromosome"/>
</dbReference>
<dbReference type="EMBL" id="CP121694">
    <property type="protein sequence ID" value="WRO22606.1"/>
    <property type="molecule type" value="Genomic_DNA"/>
</dbReference>
<dbReference type="GO" id="GO:0016209">
    <property type="term" value="F:antioxidant activity"/>
    <property type="evidence" value="ECO:0007669"/>
    <property type="project" value="InterPro"/>
</dbReference>
<dbReference type="KEGG" id="dbc:MFMK1_002443"/>
<dbReference type="InterPro" id="IPR000866">
    <property type="entry name" value="AhpC/TSA"/>
</dbReference>
<dbReference type="RefSeq" id="WP_366922015.1">
    <property type="nucleotide sequence ID" value="NZ_CP121694.1"/>
</dbReference>
<accession>A0AAU0UQV4</accession>
<keyword evidence="3" id="KW-1185">Reference proteome</keyword>
<sequence length="161" mass="18353">MKLARQILSKKIPSTVGGNLILRDQLSQHHVLLIFFPFAFEPNSVVNLTQLQARLEDLREWDYLPIGVCPENIFALNFLALSLDIDFPLISDYSLKLSDELGLRLEGDTDYSPKVCDAVIAIGRQGEVDYTYCSESRETDFDLDYIIDNLPQKRCDYCDGQ</sequence>
<reference evidence="2 3" key="1">
    <citation type="submission" date="2023-04" db="EMBL/GenBank/DDBJ databases">
        <authorList>
            <person name="Hsu D."/>
        </authorList>
    </citation>
    <scope>NUCLEOTIDE SEQUENCE [LARGE SCALE GENOMIC DNA]</scope>
    <source>
        <strain evidence="2 3">MK1</strain>
    </source>
</reference>
<dbReference type="AlphaFoldDB" id="A0AAU0UQV4"/>
<evidence type="ECO:0000313" key="3">
    <source>
        <dbReference type="Proteomes" id="UP001329915"/>
    </source>
</evidence>
<evidence type="ECO:0000313" key="2">
    <source>
        <dbReference type="EMBL" id="WRO22606.1"/>
    </source>
</evidence>
<dbReference type="Pfam" id="PF00578">
    <property type="entry name" value="AhpC-TSA"/>
    <property type="match status" value="1"/>
</dbReference>
<organism evidence="2 3">
    <name type="scientific">Metallumcola ferriviriculae</name>
    <dbReference type="NCBI Taxonomy" id="3039180"/>
    <lineage>
        <taxon>Bacteria</taxon>
        <taxon>Bacillati</taxon>
        <taxon>Bacillota</taxon>
        <taxon>Clostridia</taxon>
        <taxon>Neomoorellales</taxon>
        <taxon>Desulfitibacteraceae</taxon>
        <taxon>Metallumcola</taxon>
    </lineage>
</organism>
<feature type="domain" description="Alkyl hydroperoxide reductase subunit C/ Thiol specific antioxidant" evidence="1">
    <location>
        <begin position="11"/>
        <end position="130"/>
    </location>
</feature>
<dbReference type="InterPro" id="IPR036249">
    <property type="entry name" value="Thioredoxin-like_sf"/>
</dbReference>
<dbReference type="SUPFAM" id="SSF52833">
    <property type="entry name" value="Thioredoxin-like"/>
    <property type="match status" value="1"/>
</dbReference>
<name>A0AAU0UQV4_9FIRM</name>